<name>A0AAV6JSB6_9ERIC</name>
<evidence type="ECO:0000256" key="9">
    <source>
        <dbReference type="ARBA" id="ARBA00023170"/>
    </source>
</evidence>
<keyword evidence="9" id="KW-0675">Receptor</keyword>
<dbReference type="InterPro" id="IPR055414">
    <property type="entry name" value="LRR_R13L4/SHOC2-like"/>
</dbReference>
<dbReference type="AlphaFoldDB" id="A0AAV6JSB6"/>
<evidence type="ECO:0000256" key="12">
    <source>
        <dbReference type="SAM" id="SignalP"/>
    </source>
</evidence>
<dbReference type="InterPro" id="IPR001245">
    <property type="entry name" value="Ser-Thr/Tyr_kinase_cat_dom"/>
</dbReference>
<dbReference type="SUPFAM" id="SSF52058">
    <property type="entry name" value="L domain-like"/>
    <property type="match status" value="1"/>
</dbReference>
<dbReference type="GO" id="GO:0009791">
    <property type="term" value="P:post-embryonic development"/>
    <property type="evidence" value="ECO:0007669"/>
    <property type="project" value="UniProtKB-ARBA"/>
</dbReference>
<feature type="signal peptide" evidence="12">
    <location>
        <begin position="1"/>
        <end position="22"/>
    </location>
</feature>
<dbReference type="InterPro" id="IPR003591">
    <property type="entry name" value="Leu-rich_rpt_typical-subtyp"/>
</dbReference>
<evidence type="ECO:0000256" key="7">
    <source>
        <dbReference type="ARBA" id="ARBA00022989"/>
    </source>
</evidence>
<dbReference type="FunFam" id="3.80.10.10:FF:000383">
    <property type="entry name" value="Leucine-rich repeat receptor protein kinase EMS1"/>
    <property type="match status" value="1"/>
</dbReference>
<keyword evidence="4 11" id="KW-0812">Transmembrane</keyword>
<dbReference type="PANTHER" id="PTHR27000:SF775">
    <property type="entry name" value="PLANT INTRACELLULAR RAS-GROUP-RELATED LRR PROTEIN 3"/>
    <property type="match status" value="1"/>
</dbReference>
<keyword evidence="10" id="KW-0325">Glycoprotein</keyword>
<keyword evidence="6" id="KW-0677">Repeat</keyword>
<dbReference type="Pfam" id="PF07714">
    <property type="entry name" value="PK_Tyr_Ser-Thr"/>
    <property type="match status" value="1"/>
</dbReference>
<dbReference type="InterPro" id="IPR011009">
    <property type="entry name" value="Kinase-like_dom_sf"/>
</dbReference>
<dbReference type="GO" id="GO:0005886">
    <property type="term" value="C:plasma membrane"/>
    <property type="evidence" value="ECO:0007669"/>
    <property type="project" value="UniProtKB-SubCell"/>
</dbReference>
<feature type="chain" id="PRO_5043316385" description="Protein kinase domain-containing protein" evidence="12">
    <location>
        <begin position="23"/>
        <end position="1243"/>
    </location>
</feature>
<dbReference type="PANTHER" id="PTHR27000">
    <property type="entry name" value="LEUCINE-RICH REPEAT RECEPTOR-LIKE PROTEIN KINASE FAMILY PROTEIN-RELATED"/>
    <property type="match status" value="1"/>
</dbReference>
<evidence type="ECO:0000313" key="15">
    <source>
        <dbReference type="Proteomes" id="UP000823749"/>
    </source>
</evidence>
<keyword evidence="5 12" id="KW-0732">Signal</keyword>
<sequence>MEPHRILLKVSLILLLINSVVTQQNSEDQPAMLDLRSSLGLRARDWPRKADSCSWTGVECQDGRVIEINLSGLRRTRIGRLNPRFAVDSLANLTFLTTFNSSGFLLPGSIPDWFGQRLSALQVLDLSSCSITGPIPLSLGDMSRLNYLYLSGNSISGTIPSSLGKLSSVSVLDLLGNSLTGSIPPSFSALANLSSLNLSSNFLSGSIPVGFGLLSGLQYLNLQNNSLNGSVPVQLGNLSQLIELDFRHNALADSLPNGLFSGLTQLQYVVLSWNNFDGNLPDELWRMPQLRMLDVSGNNFTGVLPNATALGNAAGAMFVLSNNSFYGTLTSVVLNFRSIDLSNNYFQGPTPSNITSNIGTTVAGNCLMSLPNQRNLKDCELFYARRGLTFDNNIAPDSVPPPLPRPASNSKKRVTYVMIGLFGGLGFIVLLVVVLLMLLKLCDKGNREHRTASIGPVPGGSSPPPKTSINFSGLGDSFSYEQMLHATSGFSDTNLIKKGHSGDLFHGKLEGGFPVVIKRVDLSSCTKESYVLELEFFSKASHTRLVPLLGHSLEHENEKLLVYKYLPNGDLSNSLYRFTKLEDDSPQSLDWITRLKIAIGAAEVLCYLHHESLLLITIQSFVLAVKYLQPMVQIITVISLSGGSRDIQASSILLDDKYEVRLGSLSEVRAQEGDNHQNVITRLLRMPQTSEQGPSGSSSATCAYDVYCFGKVLLELVTGKLGISNLDDVTTKEWLDQNLPYISIYDKDMVAKIVDQSLIVDEDLLEEVWAMAIVAKSCLNPKPSRRPLMRHILRALENPLKVVREESHSSGRLRTTSSRRSWSAAFFGSWRHSSSEAANVIGQTNREGVNESSREIVDFGPEALAKVEIVFLQAEAETLARDAFKEWKEPDEFSIDPEACEIHSFTVEENATRFYGSIMRHRDPRVGYPLPIFTSEDQPGCYFVAIKKDGVALRTVLADRKQLFYDQLGVFKVEVSQAYRKLIRDLVEVVASLQQANGRTLRCLFSLDSISLKVDPNVGRHLVVSVNRFHLLQADGDITQDWVDLASFIRNINQTDISDGRRLDTLSTTEVEQVLARLNDGNLGNIYDLPFFWGNDIRYNFICNLHAYFEDNSHTRLSDATITPVIGSNWLAKIRAYEVLKFLDSQDKNDKIKFKVRPLVRKPTPEDNNLAGCLDFMWQTLHHFSRMMSSLPENKRKEYGIHSKFDLMLLYEKVFPGHIALFAARVVVISPPGVLSQLAYGAF</sequence>
<keyword evidence="8 11" id="KW-0472">Membrane</keyword>
<dbReference type="Pfam" id="PF23598">
    <property type="entry name" value="LRR_14"/>
    <property type="match status" value="1"/>
</dbReference>
<evidence type="ECO:0000256" key="6">
    <source>
        <dbReference type="ARBA" id="ARBA00022737"/>
    </source>
</evidence>
<dbReference type="FunFam" id="3.30.200.20:FF:000433">
    <property type="entry name" value="Predicted protein"/>
    <property type="match status" value="1"/>
</dbReference>
<evidence type="ECO:0000256" key="3">
    <source>
        <dbReference type="ARBA" id="ARBA00022614"/>
    </source>
</evidence>
<evidence type="ECO:0000256" key="11">
    <source>
        <dbReference type="SAM" id="Phobius"/>
    </source>
</evidence>
<dbReference type="SUPFAM" id="SSF56112">
    <property type="entry name" value="Protein kinase-like (PK-like)"/>
    <property type="match status" value="1"/>
</dbReference>
<organism evidence="14 15">
    <name type="scientific">Rhododendron griersonianum</name>
    <dbReference type="NCBI Taxonomy" id="479676"/>
    <lineage>
        <taxon>Eukaryota</taxon>
        <taxon>Viridiplantae</taxon>
        <taxon>Streptophyta</taxon>
        <taxon>Embryophyta</taxon>
        <taxon>Tracheophyta</taxon>
        <taxon>Spermatophyta</taxon>
        <taxon>Magnoliopsida</taxon>
        <taxon>eudicotyledons</taxon>
        <taxon>Gunneridae</taxon>
        <taxon>Pentapetalae</taxon>
        <taxon>asterids</taxon>
        <taxon>Ericales</taxon>
        <taxon>Ericaceae</taxon>
        <taxon>Ericoideae</taxon>
        <taxon>Rhodoreae</taxon>
        <taxon>Rhododendron</taxon>
    </lineage>
</organism>
<evidence type="ECO:0000256" key="8">
    <source>
        <dbReference type="ARBA" id="ARBA00023136"/>
    </source>
</evidence>
<feature type="transmembrane region" description="Helical" evidence="11">
    <location>
        <begin position="414"/>
        <end position="439"/>
    </location>
</feature>
<evidence type="ECO:0000256" key="2">
    <source>
        <dbReference type="ARBA" id="ARBA00004479"/>
    </source>
</evidence>
<comment type="subcellular location">
    <subcellularLocation>
        <location evidence="1">Cell membrane</location>
        <topology evidence="1">Single-pass membrane protein</topology>
    </subcellularLocation>
    <subcellularLocation>
        <location evidence="2">Membrane</location>
        <topology evidence="2">Single-pass type I membrane protein</topology>
    </subcellularLocation>
</comment>
<evidence type="ECO:0000313" key="14">
    <source>
        <dbReference type="EMBL" id="KAG5543193.1"/>
    </source>
</evidence>
<dbReference type="Gene3D" id="3.30.200.20">
    <property type="entry name" value="Phosphorylase Kinase, domain 1"/>
    <property type="match status" value="1"/>
</dbReference>
<reference evidence="14 15" key="1">
    <citation type="submission" date="2020-08" db="EMBL/GenBank/DDBJ databases">
        <title>Plant Genome Project.</title>
        <authorList>
            <person name="Zhang R.-G."/>
        </authorList>
    </citation>
    <scope>NUCLEOTIDE SEQUENCE [LARGE SCALE GENOMIC DNA]</scope>
    <source>
        <strain evidence="14">WSP0</strain>
        <tissue evidence="14">Leaf</tissue>
    </source>
</reference>
<dbReference type="InterPro" id="IPR032675">
    <property type="entry name" value="LRR_dom_sf"/>
</dbReference>
<dbReference type="GO" id="GO:0051707">
    <property type="term" value="P:response to other organism"/>
    <property type="evidence" value="ECO:0007669"/>
    <property type="project" value="UniProtKB-ARBA"/>
</dbReference>
<dbReference type="GO" id="GO:0006952">
    <property type="term" value="P:defense response"/>
    <property type="evidence" value="ECO:0007669"/>
    <property type="project" value="UniProtKB-ARBA"/>
</dbReference>
<dbReference type="Pfam" id="PF08263">
    <property type="entry name" value="LRRNT_2"/>
    <property type="match status" value="1"/>
</dbReference>
<feature type="domain" description="Protein kinase" evidence="13">
    <location>
        <begin position="490"/>
        <end position="801"/>
    </location>
</feature>
<gene>
    <name evidence="14" type="ORF">RHGRI_016068</name>
</gene>
<dbReference type="PROSITE" id="PS50011">
    <property type="entry name" value="PROTEIN_KINASE_DOM"/>
    <property type="match status" value="1"/>
</dbReference>
<dbReference type="Gene3D" id="3.80.10.10">
    <property type="entry name" value="Ribonuclease Inhibitor"/>
    <property type="match status" value="2"/>
</dbReference>
<evidence type="ECO:0000259" key="13">
    <source>
        <dbReference type="PROSITE" id="PS50011"/>
    </source>
</evidence>
<dbReference type="Gene3D" id="1.10.510.10">
    <property type="entry name" value="Transferase(Phosphotransferase) domain 1"/>
    <property type="match status" value="1"/>
</dbReference>
<evidence type="ECO:0000256" key="4">
    <source>
        <dbReference type="ARBA" id="ARBA00022692"/>
    </source>
</evidence>
<protein>
    <recommendedName>
        <fullName evidence="13">Protein kinase domain-containing protein</fullName>
    </recommendedName>
</protein>
<dbReference type="FunFam" id="1.10.510.10:FF:000448">
    <property type="entry name" value="Putative LRR receptor-like serine/threonine-protein kinase"/>
    <property type="match status" value="1"/>
</dbReference>
<evidence type="ECO:0000256" key="5">
    <source>
        <dbReference type="ARBA" id="ARBA00022729"/>
    </source>
</evidence>
<dbReference type="FunFam" id="3.80.10.10:FF:000453">
    <property type="entry name" value="Leucine-rich receptor-like protein kinase family protein"/>
    <property type="match status" value="1"/>
</dbReference>
<keyword evidence="15" id="KW-1185">Reference proteome</keyword>
<comment type="caution">
    <text evidence="14">The sequence shown here is derived from an EMBL/GenBank/DDBJ whole genome shotgun (WGS) entry which is preliminary data.</text>
</comment>
<dbReference type="InterPro" id="IPR013210">
    <property type="entry name" value="LRR_N_plant-typ"/>
</dbReference>
<dbReference type="GO" id="GO:0005524">
    <property type="term" value="F:ATP binding"/>
    <property type="evidence" value="ECO:0007669"/>
    <property type="project" value="InterPro"/>
</dbReference>
<dbReference type="SMART" id="SM00369">
    <property type="entry name" value="LRR_TYP"/>
    <property type="match status" value="5"/>
</dbReference>
<proteinExistence type="predicted"/>
<evidence type="ECO:0000256" key="10">
    <source>
        <dbReference type="ARBA" id="ARBA00023180"/>
    </source>
</evidence>
<accession>A0AAV6JSB6</accession>
<dbReference type="Proteomes" id="UP000823749">
    <property type="component" value="Chromosome 6"/>
</dbReference>
<evidence type="ECO:0000256" key="1">
    <source>
        <dbReference type="ARBA" id="ARBA00004162"/>
    </source>
</evidence>
<dbReference type="EMBL" id="JACTNZ010000006">
    <property type="protein sequence ID" value="KAG5543193.1"/>
    <property type="molecule type" value="Genomic_DNA"/>
</dbReference>
<dbReference type="GO" id="GO:0004674">
    <property type="term" value="F:protein serine/threonine kinase activity"/>
    <property type="evidence" value="ECO:0007669"/>
    <property type="project" value="UniProtKB-EC"/>
</dbReference>
<dbReference type="InterPro" id="IPR000719">
    <property type="entry name" value="Prot_kinase_dom"/>
</dbReference>
<keyword evidence="7 11" id="KW-1133">Transmembrane helix</keyword>
<keyword evidence="3" id="KW-0433">Leucine-rich repeat</keyword>